<dbReference type="PROSITE" id="PS51900">
    <property type="entry name" value="CB"/>
    <property type="match status" value="1"/>
</dbReference>
<proteinExistence type="predicted"/>
<dbReference type="EMBL" id="CP052842">
    <property type="protein sequence ID" value="QJP88558.1"/>
    <property type="molecule type" value="Genomic_DNA"/>
</dbReference>
<name>A0A6M3ZBU3_BACSU</name>
<dbReference type="Pfam" id="PF22822">
    <property type="entry name" value="MrpR_N_CB"/>
    <property type="match status" value="1"/>
</dbReference>
<feature type="domain" description="Core-binding (CB)" evidence="2">
    <location>
        <begin position="4"/>
        <end position="82"/>
    </location>
</feature>
<dbReference type="InterPro" id="IPR044068">
    <property type="entry name" value="CB"/>
</dbReference>
<accession>A0A6M3ZBU3</accession>
<evidence type="ECO:0000313" key="3">
    <source>
        <dbReference type="EMBL" id="QJP88558.1"/>
    </source>
</evidence>
<dbReference type="InterPro" id="IPR055009">
    <property type="entry name" value="MrpR_N_CB"/>
</dbReference>
<dbReference type="GO" id="GO:0003677">
    <property type="term" value="F:DNA binding"/>
    <property type="evidence" value="ECO:0007669"/>
    <property type="project" value="UniProtKB-UniRule"/>
</dbReference>
<dbReference type="InterPro" id="IPR011010">
    <property type="entry name" value="DNA_brk_join_enz"/>
</dbReference>
<organism evidence="3">
    <name type="scientific">Bacillus subtilis (strain 168)</name>
    <dbReference type="NCBI Taxonomy" id="224308"/>
    <lineage>
        <taxon>Bacteria</taxon>
        <taxon>Bacillati</taxon>
        <taxon>Bacillota</taxon>
        <taxon>Bacilli</taxon>
        <taxon>Bacillales</taxon>
        <taxon>Bacillaceae</taxon>
        <taxon>Bacillus</taxon>
    </lineage>
</organism>
<dbReference type="AlphaFoldDB" id="A0A6M3ZBU3"/>
<dbReference type="InterPro" id="IPR055008">
    <property type="entry name" value="MrpR_C_cat"/>
</dbReference>
<evidence type="ECO:0000259" key="2">
    <source>
        <dbReference type="PROSITE" id="PS51900"/>
    </source>
</evidence>
<protein>
    <submittedName>
        <fullName evidence="3">Integrase</fullName>
    </submittedName>
</protein>
<evidence type="ECO:0000256" key="1">
    <source>
        <dbReference type="PROSITE-ProRule" id="PRU01248"/>
    </source>
</evidence>
<dbReference type="Pfam" id="PF22823">
    <property type="entry name" value="MrpR_C_cat"/>
    <property type="match status" value="1"/>
</dbReference>
<keyword evidence="1" id="KW-0238">DNA-binding</keyword>
<dbReference type="RefSeq" id="WP_041338571.1">
    <property type="nucleotide sequence ID" value="NZ_CP051860.2"/>
</dbReference>
<sequence length="323" mass="38103">MSELYNAEIKEKFLERYESEATKELYRLKLRDFSFTERILDKDIFNFSLEELRTLFFDLDSKSLESLRGARAVIGQYTTWAMEHGLANSNINKVYEIKDEDLKQFIDKNKKTLFTNKEVEEYVSYLFNNQDKAMVQAVYEGIDGYQHSELINLTINDLLDDNKVRLQDDKHGERIIEVSEKCHELLRLAYEQNTYHLNNGSASGKLRFANLVRNEHIFRLKYKSPDQSMQADKFLVHRSFKTFQKILEEPYFTPKNLANSGKLNMAYKIYKKNKELTVPDYKKITAQYGFLNENAKFASQSLRKVVNMENIEKYCIQSEKIAD</sequence>
<reference evidence="3" key="1">
    <citation type="submission" date="2020-04" db="EMBL/GenBank/DDBJ databases">
        <title>Phage recombination drives evolution of spore-forming Bacilli.</title>
        <authorList>
            <person name="Dragos A."/>
            <person name="Kovacs A.T."/>
        </authorList>
    </citation>
    <scope>NUCLEOTIDE SEQUENCE</scope>
    <source>
        <strain evidence="3">168</strain>
    </source>
</reference>
<dbReference type="SUPFAM" id="SSF56349">
    <property type="entry name" value="DNA breaking-rejoining enzymes"/>
    <property type="match status" value="1"/>
</dbReference>
<gene>
    <name evidence="3" type="ORF">HIR78_11195</name>
</gene>